<keyword evidence="2" id="KW-1185">Reference proteome</keyword>
<accession>A0A0D3JZT5</accession>
<dbReference type="KEGG" id="ehx:EMIHUDRAFT_314766"/>
<dbReference type="GeneID" id="17274565"/>
<reference evidence="1" key="2">
    <citation type="submission" date="2024-10" db="UniProtKB">
        <authorList>
            <consortium name="EnsemblProtists"/>
        </authorList>
    </citation>
    <scope>IDENTIFICATION</scope>
</reference>
<dbReference type="EnsemblProtists" id="EOD29020">
    <property type="protein sequence ID" value="EOD29020"/>
    <property type="gene ID" value="EMIHUDRAFT_314766"/>
</dbReference>
<dbReference type="AlphaFoldDB" id="A0A0D3JZT5"/>
<proteinExistence type="predicted"/>
<dbReference type="PaxDb" id="2903-EOD29020"/>
<organism evidence="1 2">
    <name type="scientific">Emiliania huxleyi (strain CCMP1516)</name>
    <dbReference type="NCBI Taxonomy" id="280463"/>
    <lineage>
        <taxon>Eukaryota</taxon>
        <taxon>Haptista</taxon>
        <taxon>Haptophyta</taxon>
        <taxon>Prymnesiophyceae</taxon>
        <taxon>Isochrysidales</taxon>
        <taxon>Noelaerhabdaceae</taxon>
        <taxon>Emiliania</taxon>
    </lineage>
</organism>
<dbReference type="RefSeq" id="XP_005781449.1">
    <property type="nucleotide sequence ID" value="XM_005781392.1"/>
</dbReference>
<evidence type="ECO:0000313" key="2">
    <source>
        <dbReference type="Proteomes" id="UP000013827"/>
    </source>
</evidence>
<reference evidence="2" key="1">
    <citation type="journal article" date="2013" name="Nature">
        <title>Pan genome of the phytoplankton Emiliania underpins its global distribution.</title>
        <authorList>
            <person name="Read B.A."/>
            <person name="Kegel J."/>
            <person name="Klute M.J."/>
            <person name="Kuo A."/>
            <person name="Lefebvre S.C."/>
            <person name="Maumus F."/>
            <person name="Mayer C."/>
            <person name="Miller J."/>
            <person name="Monier A."/>
            <person name="Salamov A."/>
            <person name="Young J."/>
            <person name="Aguilar M."/>
            <person name="Claverie J.M."/>
            <person name="Frickenhaus S."/>
            <person name="Gonzalez K."/>
            <person name="Herman E.K."/>
            <person name="Lin Y.C."/>
            <person name="Napier J."/>
            <person name="Ogata H."/>
            <person name="Sarno A.F."/>
            <person name="Shmutz J."/>
            <person name="Schroeder D."/>
            <person name="de Vargas C."/>
            <person name="Verret F."/>
            <person name="von Dassow P."/>
            <person name="Valentin K."/>
            <person name="Van de Peer Y."/>
            <person name="Wheeler G."/>
            <person name="Dacks J.B."/>
            <person name="Delwiche C.F."/>
            <person name="Dyhrman S.T."/>
            <person name="Glockner G."/>
            <person name="John U."/>
            <person name="Richards T."/>
            <person name="Worden A.Z."/>
            <person name="Zhang X."/>
            <person name="Grigoriev I.V."/>
            <person name="Allen A.E."/>
            <person name="Bidle K."/>
            <person name="Borodovsky M."/>
            <person name="Bowler C."/>
            <person name="Brownlee C."/>
            <person name="Cock J.M."/>
            <person name="Elias M."/>
            <person name="Gladyshev V.N."/>
            <person name="Groth M."/>
            <person name="Guda C."/>
            <person name="Hadaegh A."/>
            <person name="Iglesias-Rodriguez M.D."/>
            <person name="Jenkins J."/>
            <person name="Jones B.M."/>
            <person name="Lawson T."/>
            <person name="Leese F."/>
            <person name="Lindquist E."/>
            <person name="Lobanov A."/>
            <person name="Lomsadze A."/>
            <person name="Malik S.B."/>
            <person name="Marsh M.E."/>
            <person name="Mackinder L."/>
            <person name="Mock T."/>
            <person name="Mueller-Roeber B."/>
            <person name="Pagarete A."/>
            <person name="Parker M."/>
            <person name="Probert I."/>
            <person name="Quesneville H."/>
            <person name="Raines C."/>
            <person name="Rensing S.A."/>
            <person name="Riano-Pachon D.M."/>
            <person name="Richier S."/>
            <person name="Rokitta S."/>
            <person name="Shiraiwa Y."/>
            <person name="Soanes D.M."/>
            <person name="van der Giezen M."/>
            <person name="Wahlund T.M."/>
            <person name="Williams B."/>
            <person name="Wilson W."/>
            <person name="Wolfe G."/>
            <person name="Wurch L.L."/>
        </authorList>
    </citation>
    <scope>NUCLEOTIDE SEQUENCE</scope>
</reference>
<name>A0A0D3JZT5_EMIH1</name>
<evidence type="ECO:0000313" key="1">
    <source>
        <dbReference type="EnsemblProtists" id="EOD29020"/>
    </source>
</evidence>
<dbReference type="Proteomes" id="UP000013827">
    <property type="component" value="Unassembled WGS sequence"/>
</dbReference>
<protein>
    <submittedName>
        <fullName evidence="1">Uncharacterized protein</fullName>
    </submittedName>
</protein>
<dbReference type="HOGENOM" id="CLU_2228283_0_0_1"/>
<sequence>MPAGLVAPTPDETEAALTSAGLMCIATGAVGGVHKSYFAGALARCRPRLGQLRRSGGWFMLELCVLYAGGTVQATYRADSAGGMPPLCGHFSALLGRLFAAPLAEV</sequence>